<keyword evidence="1" id="KW-1133">Transmembrane helix</keyword>
<keyword evidence="1" id="KW-0472">Membrane</keyword>
<dbReference type="Proteomes" id="UP000076555">
    <property type="component" value="Unassembled WGS sequence"/>
</dbReference>
<reference evidence="2 3" key="1">
    <citation type="submission" date="2016-04" db="EMBL/GenBank/DDBJ databases">
        <title>Draft Genome Assembly of the Bloom-forming Cyanobacterium Nodularia spumigena Strain CENA596 in Shrimp Production Ponds.</title>
        <authorList>
            <person name="Popin R.V."/>
            <person name="Rigonato J."/>
            <person name="Abreu V.A."/>
            <person name="Andreote A.P."/>
            <person name="Silveira S.B."/>
            <person name="Odebrecht C."/>
            <person name="Fiore M.F."/>
        </authorList>
    </citation>
    <scope>NUCLEOTIDE SEQUENCE [LARGE SCALE GENOMIC DNA]</scope>
    <source>
        <strain evidence="2 3">CENA596</strain>
    </source>
</reference>
<dbReference type="AlphaFoldDB" id="A0A166J8H1"/>
<keyword evidence="1" id="KW-0812">Transmembrane</keyword>
<gene>
    <name evidence="2" type="ORF">A2T98_13155</name>
</gene>
<protein>
    <submittedName>
        <fullName evidence="2">Uncharacterized protein</fullName>
    </submittedName>
</protein>
<accession>A0A166J8H1</accession>
<sequence length="87" mass="9738">MSELNQSEKLTGSIVIGVIFITIIVPTLWNNYKEHQERERRGNACEQLTAIRANIIRRYKEGDPTVTSLELGAAYQLGAFTGDCKVP</sequence>
<name>A0A166J8H1_NODSP</name>
<evidence type="ECO:0000313" key="3">
    <source>
        <dbReference type="Proteomes" id="UP000076555"/>
    </source>
</evidence>
<proteinExistence type="predicted"/>
<evidence type="ECO:0000313" key="2">
    <source>
        <dbReference type="EMBL" id="KZL49361.1"/>
    </source>
</evidence>
<organism evidence="2 3">
    <name type="scientific">Nodularia spumigena CENA596</name>
    <dbReference type="NCBI Taxonomy" id="1819295"/>
    <lineage>
        <taxon>Bacteria</taxon>
        <taxon>Bacillati</taxon>
        <taxon>Cyanobacteriota</taxon>
        <taxon>Cyanophyceae</taxon>
        <taxon>Nostocales</taxon>
        <taxon>Nodulariaceae</taxon>
        <taxon>Nodularia</taxon>
    </lineage>
</organism>
<dbReference type="RefSeq" id="WP_063873158.1">
    <property type="nucleotide sequence ID" value="NZ_CAWMRI010000177.1"/>
</dbReference>
<evidence type="ECO:0000256" key="1">
    <source>
        <dbReference type="SAM" id="Phobius"/>
    </source>
</evidence>
<dbReference type="EMBL" id="LWAJ01000177">
    <property type="protein sequence ID" value="KZL49361.1"/>
    <property type="molecule type" value="Genomic_DNA"/>
</dbReference>
<feature type="transmembrane region" description="Helical" evidence="1">
    <location>
        <begin position="12"/>
        <end position="32"/>
    </location>
</feature>
<comment type="caution">
    <text evidence="2">The sequence shown here is derived from an EMBL/GenBank/DDBJ whole genome shotgun (WGS) entry which is preliminary data.</text>
</comment>